<evidence type="ECO:0000313" key="2">
    <source>
        <dbReference type="EMBL" id="ADR21232.1"/>
    </source>
</evidence>
<accession>E4TKR6</accession>
<keyword evidence="1" id="KW-1133">Transmembrane helix</keyword>
<dbReference type="KEGG" id="mtt:Ftrac_1241"/>
<gene>
    <name evidence="2" type="ordered locus">Ftrac_1241</name>
</gene>
<proteinExistence type="predicted"/>
<protein>
    <recommendedName>
        <fullName evidence="4">Periplasmic heavy metal sensor</fullName>
    </recommendedName>
</protein>
<dbReference type="AlphaFoldDB" id="E4TKR6"/>
<evidence type="ECO:0008006" key="4">
    <source>
        <dbReference type="Google" id="ProtNLM"/>
    </source>
</evidence>
<dbReference type="RefSeq" id="WP_013453381.1">
    <property type="nucleotide sequence ID" value="NC_014759.1"/>
</dbReference>
<keyword evidence="3" id="KW-1185">Reference proteome</keyword>
<dbReference type="Proteomes" id="UP000008720">
    <property type="component" value="Chromosome"/>
</dbReference>
<feature type="transmembrane region" description="Helical" evidence="1">
    <location>
        <begin position="6"/>
        <end position="26"/>
    </location>
</feature>
<keyword evidence="1" id="KW-0812">Transmembrane</keyword>
<evidence type="ECO:0000256" key="1">
    <source>
        <dbReference type="SAM" id="Phobius"/>
    </source>
</evidence>
<dbReference type="Gene3D" id="1.20.120.1490">
    <property type="match status" value="1"/>
</dbReference>
<dbReference type="HOGENOM" id="CLU_1617064_0_0_10"/>
<keyword evidence="1" id="KW-0472">Membrane</keyword>
<reference evidence="2 3" key="1">
    <citation type="journal article" date="2011" name="Stand. Genomic Sci.">
        <title>Complete genome sequence of Marivirga tractuosa type strain (H-43).</title>
        <authorList>
            <person name="Pagani I."/>
            <person name="Chertkov O."/>
            <person name="Lapidus A."/>
            <person name="Lucas S."/>
            <person name="Del Rio T.G."/>
            <person name="Tice H."/>
            <person name="Copeland A."/>
            <person name="Cheng J.F."/>
            <person name="Nolan M."/>
            <person name="Saunders E."/>
            <person name="Pitluck S."/>
            <person name="Held B."/>
            <person name="Goodwin L."/>
            <person name="Liolios K."/>
            <person name="Ovchinikova G."/>
            <person name="Ivanova N."/>
            <person name="Mavromatis K."/>
            <person name="Pati A."/>
            <person name="Chen A."/>
            <person name="Palaniappan K."/>
            <person name="Land M."/>
            <person name="Hauser L."/>
            <person name="Jeffries C.D."/>
            <person name="Detter J.C."/>
            <person name="Han C."/>
            <person name="Tapia R."/>
            <person name="Ngatchou-Djao O.D."/>
            <person name="Rohde M."/>
            <person name="Goker M."/>
            <person name="Spring S."/>
            <person name="Sikorski J."/>
            <person name="Woyke T."/>
            <person name="Bristow J."/>
            <person name="Eisen J.A."/>
            <person name="Markowitz V."/>
            <person name="Hugenholtz P."/>
            <person name="Klenk H.P."/>
            <person name="Kyrpides N.C."/>
        </authorList>
    </citation>
    <scope>NUCLEOTIDE SEQUENCE [LARGE SCALE GENOMIC DNA]</scope>
    <source>
        <strain evidence="3">ATCC 23168 / DSM 4126 / NBRC 15989 / NCIMB 1408 / VKM B-1430 / H-43</strain>
    </source>
</reference>
<organism evidence="2 3">
    <name type="scientific">Marivirga tractuosa (strain ATCC 23168 / DSM 4126 / NBRC 15989 / NCIMB 1408 / VKM B-1430 / H-43)</name>
    <name type="common">Microscilla tractuosa</name>
    <name type="synonym">Flexibacter tractuosus</name>
    <dbReference type="NCBI Taxonomy" id="643867"/>
    <lineage>
        <taxon>Bacteria</taxon>
        <taxon>Pseudomonadati</taxon>
        <taxon>Bacteroidota</taxon>
        <taxon>Cytophagia</taxon>
        <taxon>Cytophagales</taxon>
        <taxon>Marivirgaceae</taxon>
        <taxon>Marivirga</taxon>
    </lineage>
</organism>
<sequence>MNTKFYKFGFFALLVINLTVVILFIIKPDRSRSENGFKEKIAEQLDLTEDQLAAFEDMVGKHRTAIRALNDQERKLTESYFSQLKSSSEGTEDADKQDMIFQEIREVKSKKLQITYLHLKGMKSLCDEGQMEKFDQVLDKIIPRLTGTHDRTGRMGKRKMDGIK</sequence>
<dbReference type="STRING" id="643867.Ftrac_1241"/>
<evidence type="ECO:0000313" key="3">
    <source>
        <dbReference type="Proteomes" id="UP000008720"/>
    </source>
</evidence>
<name>E4TKR6_MARTH</name>
<dbReference type="OrthoDB" id="839995at2"/>
<dbReference type="EMBL" id="CP002349">
    <property type="protein sequence ID" value="ADR21232.1"/>
    <property type="molecule type" value="Genomic_DNA"/>
</dbReference>
<dbReference type="eggNOG" id="COG3678">
    <property type="taxonomic scope" value="Bacteria"/>
</dbReference>